<dbReference type="RefSeq" id="WP_151571744.1">
    <property type="nucleotide sequence ID" value="NZ_WBOT01000001.1"/>
</dbReference>
<dbReference type="EMBL" id="WBOT01000001">
    <property type="protein sequence ID" value="KAB2335060.1"/>
    <property type="molecule type" value="Genomic_DNA"/>
</dbReference>
<name>A0A7V7RP88_9BACI</name>
<dbReference type="CDD" id="cd11527">
    <property type="entry name" value="NTP-PPase_dUTPase"/>
    <property type="match status" value="1"/>
</dbReference>
<organism evidence="1 2">
    <name type="scientific">Bacillus mesophilum</name>
    <dbReference type="NCBI Taxonomy" id="1071718"/>
    <lineage>
        <taxon>Bacteria</taxon>
        <taxon>Bacillati</taxon>
        <taxon>Bacillota</taxon>
        <taxon>Bacilli</taxon>
        <taxon>Bacillales</taxon>
        <taxon>Bacillaceae</taxon>
        <taxon>Bacillus</taxon>
    </lineage>
</organism>
<dbReference type="OrthoDB" id="5506143at2"/>
<dbReference type="InterPro" id="IPR016947">
    <property type="entry name" value="UCP030140"/>
</dbReference>
<dbReference type="Gene3D" id="1.10.4010.10">
    <property type="entry name" value="Type II deoxyuridine triphosphatase"/>
    <property type="match status" value="1"/>
</dbReference>
<accession>A0A7V7RP88</accession>
<reference evidence="1 2" key="1">
    <citation type="journal article" date="2014" name="Arch. Microbiol.">
        <title>Bacillus mesophilum sp. nov., strain IITR-54T, a novel 4-chlorobiphenyl dechlorinating bacterium.</title>
        <authorList>
            <person name="Manickam N."/>
            <person name="Singh N.K."/>
            <person name="Bajaj A."/>
            <person name="Kumar R.M."/>
            <person name="Kaur G."/>
            <person name="Kaur N."/>
            <person name="Bala M."/>
            <person name="Kumar A."/>
            <person name="Mayilraj S."/>
        </authorList>
    </citation>
    <scope>NUCLEOTIDE SEQUENCE [LARGE SCALE GENOMIC DNA]</scope>
    <source>
        <strain evidence="1 2">IITR-54</strain>
    </source>
</reference>
<dbReference type="Pfam" id="PF08761">
    <property type="entry name" value="dUTPase_2"/>
    <property type="match status" value="1"/>
</dbReference>
<dbReference type="AlphaFoldDB" id="A0A7V7RP88"/>
<sequence length="158" mass="18459">MNLKKVFAIQKVLRERIAYNNADRFEKLILALKVEIGECANELPEIFKFWSQKDNNFENALVEYVDGLHLVLECGLEIEFDHDAWQISSQEYHTVTEQFLALYECVTILYKRPTESNFVELIETFLGLGKMLGFTQTQIEEAYLAKNAVNHQRQEDGY</sequence>
<comment type="caution">
    <text evidence="1">The sequence shown here is derived from an EMBL/GenBank/DDBJ whole genome shotgun (WGS) entry which is preliminary data.</text>
</comment>
<protein>
    <submittedName>
        <fullName evidence="1">dUTPase</fullName>
    </submittedName>
</protein>
<dbReference type="SUPFAM" id="SSF101386">
    <property type="entry name" value="all-alpha NTP pyrophosphatases"/>
    <property type="match status" value="1"/>
</dbReference>
<dbReference type="Proteomes" id="UP000441354">
    <property type="component" value="Unassembled WGS sequence"/>
</dbReference>
<proteinExistence type="predicted"/>
<keyword evidence="2" id="KW-1185">Reference proteome</keyword>
<evidence type="ECO:0000313" key="2">
    <source>
        <dbReference type="Proteomes" id="UP000441354"/>
    </source>
</evidence>
<gene>
    <name evidence="1" type="ORF">F7732_00340</name>
</gene>
<evidence type="ECO:0000313" key="1">
    <source>
        <dbReference type="EMBL" id="KAB2335060.1"/>
    </source>
</evidence>
<dbReference type="PIRSF" id="PIRSF030140">
    <property type="entry name" value="UCP030140"/>
    <property type="match status" value="1"/>
</dbReference>
<dbReference type="InterPro" id="IPR014871">
    <property type="entry name" value="dUTPase/dCTP_pyrophosphatase"/>
</dbReference>